<evidence type="ECO:0000256" key="1">
    <source>
        <dbReference type="SAM" id="MobiDB-lite"/>
    </source>
</evidence>
<keyword evidence="5" id="KW-1185">Reference proteome</keyword>
<dbReference type="AlphaFoldDB" id="A0A1H7RI73"/>
<evidence type="ECO:0000259" key="3">
    <source>
        <dbReference type="Pfam" id="PF13629"/>
    </source>
</evidence>
<organism evidence="4 5">
    <name type="scientific">Bosea lupini</name>
    <dbReference type="NCBI Taxonomy" id="1036779"/>
    <lineage>
        <taxon>Bacteria</taxon>
        <taxon>Pseudomonadati</taxon>
        <taxon>Pseudomonadota</taxon>
        <taxon>Alphaproteobacteria</taxon>
        <taxon>Hyphomicrobiales</taxon>
        <taxon>Boseaceae</taxon>
        <taxon>Bosea</taxon>
    </lineage>
</organism>
<feature type="chain" id="PRO_5011616826" evidence="2">
    <location>
        <begin position="29"/>
        <end position="181"/>
    </location>
</feature>
<evidence type="ECO:0000313" key="5">
    <source>
        <dbReference type="Proteomes" id="UP000199664"/>
    </source>
</evidence>
<evidence type="ECO:0000256" key="2">
    <source>
        <dbReference type="SAM" id="SignalP"/>
    </source>
</evidence>
<accession>A0A1H7RI73</accession>
<dbReference type="RefSeq" id="WP_091835581.1">
    <property type="nucleotide sequence ID" value="NZ_FOAN01000004.1"/>
</dbReference>
<feature type="signal peptide" evidence="2">
    <location>
        <begin position="1"/>
        <end position="28"/>
    </location>
</feature>
<sequence>MPGSRLFQSFQRLALAGLLAAGGSSLSADVVRAQARLIPAPAPETRGETGDARIEAVQVTVDHAKVLRLPEKAQTVIVGNPAIADVTVQRNGVMIVTGKSYGVTNLIALDATGALLAESSVRVGAASDSILTVQRGLERESYSCTPSCQPSAQLGDSKAFFDGTSGQSGARNAAATGAEKK</sequence>
<reference evidence="5" key="1">
    <citation type="submission" date="2016-10" db="EMBL/GenBank/DDBJ databases">
        <authorList>
            <person name="Varghese N."/>
            <person name="Submissions S."/>
        </authorList>
    </citation>
    <scope>NUCLEOTIDE SEQUENCE [LARGE SCALE GENOMIC DNA]</scope>
    <source>
        <strain evidence="5">LMG 26383,CCUG 61248,R- 45681</strain>
    </source>
</reference>
<evidence type="ECO:0000313" key="4">
    <source>
        <dbReference type="EMBL" id="SEL59961.1"/>
    </source>
</evidence>
<dbReference type="Proteomes" id="UP000199664">
    <property type="component" value="Unassembled WGS sequence"/>
</dbReference>
<dbReference type="InterPro" id="IPR032789">
    <property type="entry name" value="T2SS-T3SS_pil_N"/>
</dbReference>
<dbReference type="OrthoDB" id="9815749at2"/>
<feature type="region of interest" description="Disordered" evidence="1">
    <location>
        <begin position="159"/>
        <end position="181"/>
    </location>
</feature>
<protein>
    <submittedName>
        <fullName evidence="4">Pilus formation protein N terminal region</fullName>
    </submittedName>
</protein>
<keyword evidence="2" id="KW-0732">Signal</keyword>
<gene>
    <name evidence="4" type="ORF">SAMN04515666_104411</name>
</gene>
<name>A0A1H7RI73_9HYPH</name>
<dbReference type="Pfam" id="PF13629">
    <property type="entry name" value="T2SS-T3SS_pil_N"/>
    <property type="match status" value="1"/>
</dbReference>
<dbReference type="EMBL" id="FOAN01000004">
    <property type="protein sequence ID" value="SEL59961.1"/>
    <property type="molecule type" value="Genomic_DNA"/>
</dbReference>
<feature type="domain" description="Pilus formation protein N-terminal" evidence="3">
    <location>
        <begin position="56"/>
        <end position="123"/>
    </location>
</feature>
<dbReference type="STRING" id="1036779.SAMN04515666_104411"/>
<proteinExistence type="predicted"/>